<feature type="transmembrane region" description="Helical" evidence="10">
    <location>
        <begin position="53"/>
        <end position="77"/>
    </location>
</feature>
<sequence length="160" mass="17791">MKIKLSPPSTTQWLVVVNVIGLAVSIYLWHAVLSLKVLGCISGGCDIVLTSSYAKIFGVPIAAFGFAYYSLNLMLTLMRFFDDYALIRLMNWKLSIFGVFASGYYLYLELFKIHAICSWCKVSTVATILLLVLTLVEIKKAGGIKGVLRQWSTVKCIKHG</sequence>
<keyword evidence="9" id="KW-0676">Redox-active center</keyword>
<evidence type="ECO:0000256" key="9">
    <source>
        <dbReference type="ARBA" id="ARBA00023284"/>
    </source>
</evidence>
<keyword evidence="4" id="KW-0874">Quinone</keyword>
<gene>
    <name evidence="12" type="ORF">COX64_01975</name>
</gene>
<dbReference type="EMBL" id="PFQB01000051">
    <property type="protein sequence ID" value="PJA14473.1"/>
    <property type="molecule type" value="Genomic_DNA"/>
</dbReference>
<evidence type="ECO:0000313" key="12">
    <source>
        <dbReference type="EMBL" id="PJA14473.1"/>
    </source>
</evidence>
<dbReference type="SMART" id="SM00756">
    <property type="entry name" value="VKc"/>
    <property type="match status" value="1"/>
</dbReference>
<organism evidence="12 13">
    <name type="scientific">Candidatus Dojkabacteria bacterium CG_4_10_14_0_2_um_filter_Dojkabacteria_WS6_41_15</name>
    <dbReference type="NCBI Taxonomy" id="2014249"/>
    <lineage>
        <taxon>Bacteria</taxon>
        <taxon>Candidatus Dojkabacteria</taxon>
    </lineage>
</organism>
<dbReference type="InterPro" id="IPR038354">
    <property type="entry name" value="VKOR_sf"/>
</dbReference>
<evidence type="ECO:0000256" key="3">
    <source>
        <dbReference type="ARBA" id="ARBA00022692"/>
    </source>
</evidence>
<evidence type="ECO:0000313" key="13">
    <source>
        <dbReference type="Proteomes" id="UP000228952"/>
    </source>
</evidence>
<feature type="domain" description="Vitamin K epoxide reductase" evidence="11">
    <location>
        <begin position="7"/>
        <end position="138"/>
    </location>
</feature>
<feature type="transmembrane region" description="Helical" evidence="10">
    <location>
        <begin position="113"/>
        <end position="136"/>
    </location>
</feature>
<keyword evidence="6" id="KW-0560">Oxidoreductase</keyword>
<comment type="similarity">
    <text evidence="2">Belongs to the VKOR family.</text>
</comment>
<dbReference type="InterPro" id="IPR044698">
    <property type="entry name" value="VKOR/LTO1"/>
</dbReference>
<dbReference type="PANTHER" id="PTHR34573:SF1">
    <property type="entry name" value="VITAMIN K EPOXIDE REDUCTASE DOMAIN-CONTAINING PROTEIN"/>
    <property type="match status" value="1"/>
</dbReference>
<evidence type="ECO:0000256" key="1">
    <source>
        <dbReference type="ARBA" id="ARBA00004141"/>
    </source>
</evidence>
<proteinExistence type="inferred from homology"/>
<comment type="subcellular location">
    <subcellularLocation>
        <location evidence="1">Membrane</location>
        <topology evidence="1">Multi-pass membrane protein</topology>
    </subcellularLocation>
</comment>
<protein>
    <recommendedName>
        <fullName evidence="11">Vitamin K epoxide reductase domain-containing protein</fullName>
    </recommendedName>
</protein>
<dbReference type="GO" id="GO:0016020">
    <property type="term" value="C:membrane"/>
    <property type="evidence" value="ECO:0007669"/>
    <property type="project" value="UniProtKB-SubCell"/>
</dbReference>
<dbReference type="InterPro" id="IPR012932">
    <property type="entry name" value="VKOR"/>
</dbReference>
<dbReference type="GO" id="GO:0048038">
    <property type="term" value="F:quinone binding"/>
    <property type="evidence" value="ECO:0007669"/>
    <property type="project" value="UniProtKB-KW"/>
</dbReference>
<evidence type="ECO:0000259" key="11">
    <source>
        <dbReference type="SMART" id="SM00756"/>
    </source>
</evidence>
<evidence type="ECO:0000256" key="8">
    <source>
        <dbReference type="ARBA" id="ARBA00023157"/>
    </source>
</evidence>
<feature type="transmembrane region" description="Helical" evidence="10">
    <location>
        <begin position="12"/>
        <end position="33"/>
    </location>
</feature>
<reference evidence="13" key="1">
    <citation type="submission" date="2017-09" db="EMBL/GenBank/DDBJ databases">
        <title>Depth-based differentiation of microbial function through sediment-hosted aquifers and enrichment of novel symbionts in the deep terrestrial subsurface.</title>
        <authorList>
            <person name="Probst A.J."/>
            <person name="Ladd B."/>
            <person name="Jarett J.K."/>
            <person name="Geller-Mcgrath D.E."/>
            <person name="Sieber C.M.K."/>
            <person name="Emerson J.B."/>
            <person name="Anantharaman K."/>
            <person name="Thomas B.C."/>
            <person name="Malmstrom R."/>
            <person name="Stieglmeier M."/>
            <person name="Klingl A."/>
            <person name="Woyke T."/>
            <person name="Ryan C.M."/>
            <person name="Banfield J.F."/>
        </authorList>
    </citation>
    <scope>NUCLEOTIDE SEQUENCE [LARGE SCALE GENOMIC DNA]</scope>
</reference>
<evidence type="ECO:0000256" key="2">
    <source>
        <dbReference type="ARBA" id="ARBA00006214"/>
    </source>
</evidence>
<feature type="transmembrane region" description="Helical" evidence="10">
    <location>
        <begin position="89"/>
        <end position="107"/>
    </location>
</feature>
<evidence type="ECO:0000256" key="4">
    <source>
        <dbReference type="ARBA" id="ARBA00022719"/>
    </source>
</evidence>
<name>A0A2M7W289_9BACT</name>
<dbReference type="AlphaFoldDB" id="A0A2M7W289"/>
<comment type="caution">
    <text evidence="12">The sequence shown here is derived from an EMBL/GenBank/DDBJ whole genome shotgun (WGS) entry which is preliminary data.</text>
</comment>
<keyword evidence="3 10" id="KW-0812">Transmembrane</keyword>
<dbReference type="CDD" id="cd12916">
    <property type="entry name" value="VKOR_1"/>
    <property type="match status" value="1"/>
</dbReference>
<dbReference type="GO" id="GO:0016491">
    <property type="term" value="F:oxidoreductase activity"/>
    <property type="evidence" value="ECO:0007669"/>
    <property type="project" value="UniProtKB-KW"/>
</dbReference>
<keyword evidence="7 10" id="KW-0472">Membrane</keyword>
<keyword evidence="8" id="KW-1015">Disulfide bond</keyword>
<evidence type="ECO:0000256" key="7">
    <source>
        <dbReference type="ARBA" id="ARBA00023136"/>
    </source>
</evidence>
<evidence type="ECO:0000256" key="6">
    <source>
        <dbReference type="ARBA" id="ARBA00023002"/>
    </source>
</evidence>
<evidence type="ECO:0000256" key="10">
    <source>
        <dbReference type="SAM" id="Phobius"/>
    </source>
</evidence>
<dbReference type="PANTHER" id="PTHR34573">
    <property type="entry name" value="VKC DOMAIN-CONTAINING PROTEIN"/>
    <property type="match status" value="1"/>
</dbReference>
<dbReference type="Gene3D" id="1.20.1440.130">
    <property type="entry name" value="VKOR domain"/>
    <property type="match status" value="1"/>
</dbReference>
<dbReference type="Proteomes" id="UP000228952">
    <property type="component" value="Unassembled WGS sequence"/>
</dbReference>
<keyword evidence="5 10" id="KW-1133">Transmembrane helix</keyword>
<dbReference type="Pfam" id="PF07884">
    <property type="entry name" value="VKOR"/>
    <property type="match status" value="1"/>
</dbReference>
<accession>A0A2M7W289</accession>
<evidence type="ECO:0000256" key="5">
    <source>
        <dbReference type="ARBA" id="ARBA00022989"/>
    </source>
</evidence>